<dbReference type="PROSITE" id="PS51819">
    <property type="entry name" value="VOC"/>
    <property type="match status" value="1"/>
</dbReference>
<dbReference type="PANTHER" id="PTHR34109:SF1">
    <property type="entry name" value="VOC DOMAIN-CONTAINING PROTEIN"/>
    <property type="match status" value="1"/>
</dbReference>
<dbReference type="InterPro" id="IPR037523">
    <property type="entry name" value="VOC_core"/>
</dbReference>
<dbReference type="KEGG" id="rsz:108839626"/>
<evidence type="ECO:0000313" key="3">
    <source>
        <dbReference type="RefSeq" id="XP_018467884.1"/>
    </source>
</evidence>
<protein>
    <submittedName>
        <fullName evidence="3">Uncharacterized protein LOC108839626</fullName>
    </submittedName>
</protein>
<dbReference type="Gene3D" id="3.10.180.10">
    <property type="entry name" value="2,3-Dihydroxybiphenyl 1,2-Dioxygenase, domain 1"/>
    <property type="match status" value="1"/>
</dbReference>
<dbReference type="Pfam" id="PF22650">
    <property type="entry name" value="At5g48480-like_C"/>
    <property type="match status" value="1"/>
</dbReference>
<reference evidence="2" key="1">
    <citation type="journal article" date="2019" name="Database">
        <title>The radish genome database (RadishGD): an integrated information resource for radish genomics.</title>
        <authorList>
            <person name="Yu H.J."/>
            <person name="Baek S."/>
            <person name="Lee Y.J."/>
            <person name="Cho A."/>
            <person name="Mun J.H."/>
        </authorList>
    </citation>
    <scope>NUCLEOTIDE SEQUENCE [LARGE SCALE GENOMIC DNA]</scope>
    <source>
        <strain evidence="2">cv. WK10039</strain>
    </source>
</reference>
<dbReference type="SUPFAM" id="SSF54593">
    <property type="entry name" value="Glyoxalase/Bleomycin resistance protein/Dihydroxybiphenyl dioxygenase"/>
    <property type="match status" value="1"/>
</dbReference>
<dbReference type="Proteomes" id="UP000504610">
    <property type="component" value="Chromosome 2"/>
</dbReference>
<organism evidence="2 3">
    <name type="scientific">Raphanus sativus</name>
    <name type="common">Radish</name>
    <name type="synonym">Raphanus raphanistrum var. sativus</name>
    <dbReference type="NCBI Taxonomy" id="3726"/>
    <lineage>
        <taxon>Eukaryota</taxon>
        <taxon>Viridiplantae</taxon>
        <taxon>Streptophyta</taxon>
        <taxon>Embryophyta</taxon>
        <taxon>Tracheophyta</taxon>
        <taxon>Spermatophyta</taxon>
        <taxon>Magnoliopsida</taxon>
        <taxon>eudicotyledons</taxon>
        <taxon>Gunneridae</taxon>
        <taxon>Pentapetalae</taxon>
        <taxon>rosids</taxon>
        <taxon>malvids</taxon>
        <taxon>Brassicales</taxon>
        <taxon>Brassicaceae</taxon>
        <taxon>Brassiceae</taxon>
        <taxon>Raphanus</taxon>
    </lineage>
</organism>
<dbReference type="OrthoDB" id="10638950at2759"/>
<dbReference type="GeneID" id="108839626"/>
<name>A0A6J0M768_RAPSA</name>
<evidence type="ECO:0000259" key="1">
    <source>
        <dbReference type="PROSITE" id="PS51819"/>
    </source>
</evidence>
<reference evidence="3" key="2">
    <citation type="submission" date="2025-08" db="UniProtKB">
        <authorList>
            <consortium name="RefSeq"/>
        </authorList>
    </citation>
    <scope>IDENTIFICATION</scope>
    <source>
        <tissue evidence="3">Leaf</tissue>
    </source>
</reference>
<dbReference type="InterPro" id="IPR054575">
    <property type="entry name" value="At5g48480-like_C"/>
</dbReference>
<dbReference type="AlphaFoldDB" id="A0A6J0M768"/>
<dbReference type="InterPro" id="IPR029068">
    <property type="entry name" value="Glyas_Bleomycin-R_OHBP_Dase"/>
</dbReference>
<gene>
    <name evidence="3" type="primary">LOC108839626</name>
</gene>
<evidence type="ECO:0000313" key="2">
    <source>
        <dbReference type="Proteomes" id="UP000504610"/>
    </source>
</evidence>
<sequence length="324" mass="36852">MTSTSQLHLLVNPTEINQAIDFYTDAFGALEVNRFTNTDGHLVYNLLIAGAHVSVSSGIFETSHGTNAMLEHVIETEDVHAAVYKATALGAQLVGKIFSNNDARIEAKISDPFGFLWVFLSLWSNSRMEHCNICHIYPAHAPALCSEYKRWKDWLLSTEPEIRNRISDLNHTLKSFEELASELNCLKAGYLLNHYNAFHSSGCLLPKIISDVHVYLELLRSTEIAMCVNPSIKGTYAVTKYFEKISEGCKQLVETLPGMTVSTGEWASKWRLELRRRVACNARQFLKDLREWRKTQEGPRNLIRQMNKEVIEEIVGGKLREQEY</sequence>
<keyword evidence="2" id="KW-1185">Reference proteome</keyword>
<feature type="domain" description="VOC" evidence="1">
    <location>
        <begin position="5"/>
        <end position="122"/>
    </location>
</feature>
<proteinExistence type="predicted"/>
<dbReference type="RefSeq" id="XP_018467884.1">
    <property type="nucleotide sequence ID" value="XM_018612382.2"/>
</dbReference>
<accession>A0A6J0M768</accession>
<dbReference type="PANTHER" id="PTHR34109">
    <property type="entry name" value="BNAUNNG04460D PROTEIN-RELATED"/>
    <property type="match status" value="1"/>
</dbReference>